<accession>A0AAC9HG84</accession>
<reference evidence="3 5" key="2">
    <citation type="submission" date="2019-05" db="EMBL/GenBank/DDBJ databases">
        <title>Genome sequence of Moorella thermoacetica ATCC 33924.</title>
        <authorList>
            <person name="Poehlein A."/>
            <person name="Bengelsdorf F.R."/>
            <person name="Duerre P."/>
            <person name="Daniel R."/>
        </authorList>
    </citation>
    <scope>NUCLEOTIDE SEQUENCE [LARGE SCALE GENOMIC DNA]</scope>
    <source>
        <strain evidence="3 5">ATCC 33924</strain>
    </source>
</reference>
<dbReference type="Proteomes" id="UP000322283">
    <property type="component" value="Unassembled WGS sequence"/>
</dbReference>
<dbReference type="GO" id="GO:0071111">
    <property type="term" value="F:cyclic-guanylate-specific phosphodiesterase activity"/>
    <property type="evidence" value="ECO:0007669"/>
    <property type="project" value="UniProtKB-EC"/>
</dbReference>
<feature type="domain" description="HD-GYP" evidence="1">
    <location>
        <begin position="104"/>
        <end position="302"/>
    </location>
</feature>
<evidence type="ECO:0000313" key="3">
    <source>
        <dbReference type="EMBL" id="TYL12863.1"/>
    </source>
</evidence>
<name>A0AAC9HG84_NEOTH</name>
<dbReference type="Proteomes" id="UP000094598">
    <property type="component" value="Chromosome"/>
</dbReference>
<reference evidence="2 4" key="1">
    <citation type="submission" date="2016-08" db="EMBL/GenBank/DDBJ databases">
        <title>Moorella thermoacetica DSM 103132.</title>
        <authorList>
            <person name="Jendresen C.B."/>
            <person name="Redl S.M."/>
            <person name="Jensen T.O."/>
            <person name="Nielsen A.T."/>
        </authorList>
    </citation>
    <scope>NUCLEOTIDE SEQUENCE [LARGE SCALE GENOMIC DNA]</scope>
    <source>
        <strain evidence="2 4">DSM 103132</strain>
    </source>
</reference>
<dbReference type="InterPro" id="IPR003607">
    <property type="entry name" value="HD/PDEase_dom"/>
</dbReference>
<evidence type="ECO:0000259" key="1">
    <source>
        <dbReference type="PROSITE" id="PS51832"/>
    </source>
</evidence>
<gene>
    <name evidence="2" type="primary">rpfG_2</name>
    <name evidence="2" type="ORF">Maut_00693</name>
    <name evidence="3" type="ORF">MTAT_16860</name>
</gene>
<evidence type="ECO:0000313" key="2">
    <source>
        <dbReference type="EMBL" id="AOQ23156.1"/>
    </source>
</evidence>
<dbReference type="SMART" id="SM00471">
    <property type="entry name" value="HDc"/>
    <property type="match status" value="1"/>
</dbReference>
<dbReference type="CDD" id="cd00077">
    <property type="entry name" value="HDc"/>
    <property type="match status" value="1"/>
</dbReference>
<protein>
    <submittedName>
        <fullName evidence="2">Cyclic di-GMP phosphodiesterase response regulator RpfG</fullName>
        <ecNumber evidence="2">3.1.4.52</ecNumber>
    </submittedName>
</protein>
<sequence length="364" mass="39480">MKLPTSYLAPGMILARPVYGQRGVLLLNRGVSLTSFDISALRRHGVLAVYVEGPLSEEELREARAVMEEEVRVHTMNVVRSWAENGRRRANFASIVDQVKSVVDEILAGRMPTNALSEISAADSYTFAHSVDVCVLSVAAGVRLGYKRDDLLKLGVGALLHDLGKSRVPPEILNKPGKLTPAEFAEMKKHPVWGYKMLREDMDGWVDSVSAAIVLNHHERYDGSGYPRGLKGKEIHLTAAVCAAADMYNAITTDRVYRPALPPHEAYEMLMGAGGSALDFRAVQAFLPCVDPYPAGMLIRLSTGEIAVVLSSDPAMPFRPKVMLVATGEIVDLQKELAVVITGLLPPAEARAMAAGMRPARAAV</sequence>
<dbReference type="EMBL" id="VCDX01000005">
    <property type="protein sequence ID" value="TYL12863.1"/>
    <property type="molecule type" value="Genomic_DNA"/>
</dbReference>
<proteinExistence type="predicted"/>
<evidence type="ECO:0000313" key="4">
    <source>
        <dbReference type="Proteomes" id="UP000094598"/>
    </source>
</evidence>
<evidence type="ECO:0000313" key="5">
    <source>
        <dbReference type="Proteomes" id="UP000322283"/>
    </source>
</evidence>
<keyword evidence="5" id="KW-1185">Reference proteome</keyword>
<dbReference type="SUPFAM" id="SSF109604">
    <property type="entry name" value="HD-domain/PDEase-like"/>
    <property type="match status" value="1"/>
</dbReference>
<dbReference type="Gene3D" id="1.10.3210.10">
    <property type="entry name" value="Hypothetical protein af1432"/>
    <property type="match status" value="1"/>
</dbReference>
<keyword evidence="2" id="KW-0378">Hydrolase</keyword>
<dbReference type="EC" id="3.1.4.52" evidence="2"/>
<dbReference type="InterPro" id="IPR037522">
    <property type="entry name" value="HD_GYP_dom"/>
</dbReference>
<dbReference type="Pfam" id="PF13487">
    <property type="entry name" value="HD_5"/>
    <property type="match status" value="1"/>
</dbReference>
<dbReference type="PANTHER" id="PTHR43155">
    <property type="entry name" value="CYCLIC DI-GMP PHOSPHODIESTERASE PA4108-RELATED"/>
    <property type="match status" value="1"/>
</dbReference>
<dbReference type="PANTHER" id="PTHR43155:SF2">
    <property type="entry name" value="CYCLIC DI-GMP PHOSPHODIESTERASE PA4108"/>
    <property type="match status" value="1"/>
</dbReference>
<dbReference type="AlphaFoldDB" id="A0AAC9HG84"/>
<organism evidence="2 4">
    <name type="scientific">Neomoorella thermoacetica</name>
    <name type="common">Clostridium thermoaceticum</name>
    <dbReference type="NCBI Taxonomy" id="1525"/>
    <lineage>
        <taxon>Bacteria</taxon>
        <taxon>Bacillati</taxon>
        <taxon>Bacillota</taxon>
        <taxon>Clostridia</taxon>
        <taxon>Neomoorellales</taxon>
        <taxon>Neomoorellaceae</taxon>
        <taxon>Neomoorella</taxon>
    </lineage>
</organism>
<dbReference type="PROSITE" id="PS51832">
    <property type="entry name" value="HD_GYP"/>
    <property type="match status" value="1"/>
</dbReference>
<dbReference type="EMBL" id="CP017019">
    <property type="protein sequence ID" value="AOQ23156.1"/>
    <property type="molecule type" value="Genomic_DNA"/>
</dbReference>